<accession>A0A067PDB6</accession>
<reference evidence="4" key="1">
    <citation type="journal article" date="2014" name="Proc. Natl. Acad. Sci. U.S.A.">
        <title>Extensive sampling of basidiomycete genomes demonstrates inadequacy of the white-rot/brown-rot paradigm for wood decay fungi.</title>
        <authorList>
            <person name="Riley R."/>
            <person name="Salamov A.A."/>
            <person name="Brown D.W."/>
            <person name="Nagy L.G."/>
            <person name="Floudas D."/>
            <person name="Held B.W."/>
            <person name="Levasseur A."/>
            <person name="Lombard V."/>
            <person name="Morin E."/>
            <person name="Otillar R."/>
            <person name="Lindquist E.A."/>
            <person name="Sun H."/>
            <person name="LaButti K.M."/>
            <person name="Schmutz J."/>
            <person name="Jabbour D."/>
            <person name="Luo H."/>
            <person name="Baker S.E."/>
            <person name="Pisabarro A.G."/>
            <person name="Walton J.D."/>
            <person name="Blanchette R.A."/>
            <person name="Henrissat B."/>
            <person name="Martin F."/>
            <person name="Cullen D."/>
            <person name="Hibbett D.S."/>
            <person name="Grigoriev I.V."/>
        </authorList>
    </citation>
    <scope>NUCLEOTIDE SEQUENCE [LARGE SCALE GENOMIC DNA]</scope>
    <source>
        <strain evidence="4">MUCL 33604</strain>
    </source>
</reference>
<dbReference type="CDD" id="cd09917">
    <property type="entry name" value="F-box_SF"/>
    <property type="match status" value="1"/>
</dbReference>
<dbReference type="Gene3D" id="1.20.1280.50">
    <property type="match status" value="1"/>
</dbReference>
<feature type="compositionally biased region" description="Low complexity" evidence="1">
    <location>
        <begin position="495"/>
        <end position="507"/>
    </location>
</feature>
<sequence length="557" mass="62522">MLNEFPTEIVLEILTYLPLPCLYSLQLTSTHWNNFILENESWIYHRVALLHRFVPSLSTELSTVTSGYADWYLSEVNDWKTFCKRRLLTEKRWMGKSPALVKTFISPGADVHRIKVDEKAGFAITTSAQGGLVVTDLVADRILWSLPVEYVRPYAHCEYSNGFLVFDRFGGFKEVWRCASDFTPADLPNSFRPDGVQERVANASWRTHWSRTCRGHFRPWALLRMAAVTHAFRFVYPTLLVASLEEAFLWNIPSATLAQTIDLTPQADASLYYVELSERHVFVVGPRSLRIFARDRGVLVLNLTSEAILSAGLSLQVHQPTLHRASNAGAEPQIFSHPTDPQPILGDHLGFCSVHVSNDGRDLAVLLDPETVVIIHGFERVIKGEATLTSTSLRVSISAPHPQSVYLAFEFGKVALALGSGIYVVTLANHGIMPHPNTLLPEERIELQRSPFPDISISRAVGFDDYDTLLEIGCLQMTETALFFTWNPSRTSSSYHELEASSSQLDGLQEDLDDNDVDDEDEDDDYDDYDDGMHVVTLPVSDLARSRLTCISFGRSP</sequence>
<dbReference type="SUPFAM" id="SSF81383">
    <property type="entry name" value="F-box domain"/>
    <property type="match status" value="1"/>
</dbReference>
<dbReference type="OrthoDB" id="550575at2759"/>
<feature type="domain" description="F-box" evidence="2">
    <location>
        <begin position="1"/>
        <end position="45"/>
    </location>
</feature>
<dbReference type="SMART" id="SM00256">
    <property type="entry name" value="FBOX"/>
    <property type="match status" value="1"/>
</dbReference>
<feature type="region of interest" description="Disordered" evidence="1">
    <location>
        <begin position="495"/>
        <end position="531"/>
    </location>
</feature>
<dbReference type="Pfam" id="PF12937">
    <property type="entry name" value="F-box-like"/>
    <property type="match status" value="1"/>
</dbReference>
<dbReference type="AlphaFoldDB" id="A0A067PDB6"/>
<dbReference type="InterPro" id="IPR001810">
    <property type="entry name" value="F-box_dom"/>
</dbReference>
<evidence type="ECO:0000313" key="4">
    <source>
        <dbReference type="Proteomes" id="UP000027265"/>
    </source>
</evidence>
<dbReference type="InterPro" id="IPR036047">
    <property type="entry name" value="F-box-like_dom_sf"/>
</dbReference>
<keyword evidence="4" id="KW-1185">Reference proteome</keyword>
<protein>
    <recommendedName>
        <fullName evidence="2">F-box domain-containing protein</fullName>
    </recommendedName>
</protein>
<dbReference type="STRING" id="933084.A0A067PDB6"/>
<dbReference type="PROSITE" id="PS50181">
    <property type="entry name" value="FBOX"/>
    <property type="match status" value="1"/>
</dbReference>
<dbReference type="HOGENOM" id="CLU_021592_2_0_1"/>
<proteinExistence type="predicted"/>
<dbReference type="EMBL" id="KL197737">
    <property type="protein sequence ID" value="KDQ52898.1"/>
    <property type="molecule type" value="Genomic_DNA"/>
</dbReference>
<dbReference type="SUPFAM" id="SSF50998">
    <property type="entry name" value="Quinoprotein alcohol dehydrogenase-like"/>
    <property type="match status" value="1"/>
</dbReference>
<organism evidence="3 4">
    <name type="scientific">Jaapia argillacea MUCL 33604</name>
    <dbReference type="NCBI Taxonomy" id="933084"/>
    <lineage>
        <taxon>Eukaryota</taxon>
        <taxon>Fungi</taxon>
        <taxon>Dikarya</taxon>
        <taxon>Basidiomycota</taxon>
        <taxon>Agaricomycotina</taxon>
        <taxon>Agaricomycetes</taxon>
        <taxon>Agaricomycetidae</taxon>
        <taxon>Jaapiales</taxon>
        <taxon>Jaapiaceae</taxon>
        <taxon>Jaapia</taxon>
    </lineage>
</organism>
<feature type="compositionally biased region" description="Acidic residues" evidence="1">
    <location>
        <begin position="508"/>
        <end position="530"/>
    </location>
</feature>
<dbReference type="Proteomes" id="UP000027265">
    <property type="component" value="Unassembled WGS sequence"/>
</dbReference>
<gene>
    <name evidence="3" type="ORF">JAAARDRAFT_446095</name>
</gene>
<evidence type="ECO:0000313" key="3">
    <source>
        <dbReference type="EMBL" id="KDQ52898.1"/>
    </source>
</evidence>
<dbReference type="InterPro" id="IPR011047">
    <property type="entry name" value="Quinoprotein_ADH-like_sf"/>
</dbReference>
<evidence type="ECO:0000256" key="1">
    <source>
        <dbReference type="SAM" id="MobiDB-lite"/>
    </source>
</evidence>
<evidence type="ECO:0000259" key="2">
    <source>
        <dbReference type="PROSITE" id="PS50181"/>
    </source>
</evidence>
<name>A0A067PDB6_9AGAM</name>
<dbReference type="InParanoid" id="A0A067PDB6"/>